<dbReference type="AlphaFoldDB" id="A0A1W6K854"/>
<accession>A0A1W6K854</accession>
<dbReference type="GeneID" id="77255397"/>
<dbReference type="Proteomes" id="UP000193100">
    <property type="component" value="Chromosome"/>
</dbReference>
<protein>
    <submittedName>
        <fullName evidence="1">Uncharacterized protein</fullName>
    </submittedName>
</protein>
<sequence>MAGNGLERRAGNEVVFCPESLALTDALSDENCHPVTREGMGSTSFVDAMNFTIFYKVLILGDLSAVSFSWHEQCLTKRRL</sequence>
<proteinExistence type="predicted"/>
<name>A0A1W6K854_9GAMM</name>
<organism evidence="1 2">
    <name type="scientific">Marinobacter salarius</name>
    <dbReference type="NCBI Taxonomy" id="1420917"/>
    <lineage>
        <taxon>Bacteria</taxon>
        <taxon>Pseudomonadati</taxon>
        <taxon>Pseudomonadota</taxon>
        <taxon>Gammaproteobacteria</taxon>
        <taxon>Pseudomonadales</taxon>
        <taxon>Marinobacteraceae</taxon>
        <taxon>Marinobacter</taxon>
    </lineage>
</organism>
<reference evidence="1 2" key="1">
    <citation type="submission" date="2017-04" db="EMBL/GenBank/DDBJ databases">
        <title>Genome Sequence of Marinobacter salarius strain SMR5 Isolated from a culture of the Diatom Skeletonema marinoi.</title>
        <authorList>
            <person name="Topel M."/>
            <person name="Pinder M.I.M."/>
            <person name="Johansson O.N."/>
            <person name="Kourtchenko O."/>
            <person name="Godhe A."/>
            <person name="Clarke A.K."/>
        </authorList>
    </citation>
    <scope>NUCLEOTIDE SEQUENCE [LARGE SCALE GENOMIC DNA]</scope>
    <source>
        <strain evidence="1 2">SMR5</strain>
    </source>
</reference>
<dbReference type="RefSeq" id="WP_085679894.1">
    <property type="nucleotide sequence ID" value="NZ_CP020931.1"/>
</dbReference>
<evidence type="ECO:0000313" key="1">
    <source>
        <dbReference type="EMBL" id="ARM83522.1"/>
    </source>
</evidence>
<evidence type="ECO:0000313" key="2">
    <source>
        <dbReference type="Proteomes" id="UP000193100"/>
    </source>
</evidence>
<gene>
    <name evidence="1" type="ORF">MARSALSMR5_01430</name>
</gene>
<dbReference type="EMBL" id="CP020931">
    <property type="protein sequence ID" value="ARM83522.1"/>
    <property type="molecule type" value="Genomic_DNA"/>
</dbReference>